<dbReference type="STRING" id="2903.R1FYW7"/>
<evidence type="ECO:0000256" key="1">
    <source>
        <dbReference type="ARBA" id="ARBA00022737"/>
    </source>
</evidence>
<evidence type="ECO:0000313" key="4">
    <source>
        <dbReference type="EnsemblProtists" id="EOD40936"/>
    </source>
</evidence>
<dbReference type="PANTHER" id="PTHR24166">
    <property type="entry name" value="ROLLING PEBBLES, ISOFORM B"/>
    <property type="match status" value="1"/>
</dbReference>
<proteinExistence type="predicted"/>
<dbReference type="GeneID" id="17286204"/>
<dbReference type="InterPro" id="IPR002110">
    <property type="entry name" value="Ankyrin_rpt"/>
</dbReference>
<dbReference type="Pfam" id="PF12796">
    <property type="entry name" value="Ank_2"/>
    <property type="match status" value="2"/>
</dbReference>
<keyword evidence="2 3" id="KW-0040">ANK repeat</keyword>
<dbReference type="HOGENOM" id="CLU_859010_0_0_1"/>
<dbReference type="AlphaFoldDB" id="A0A0D3KYV1"/>
<keyword evidence="1" id="KW-0677">Repeat</keyword>
<organism evidence="4 5">
    <name type="scientific">Emiliania huxleyi (strain CCMP1516)</name>
    <dbReference type="NCBI Taxonomy" id="280463"/>
    <lineage>
        <taxon>Eukaryota</taxon>
        <taxon>Haptista</taxon>
        <taxon>Haptophyta</taxon>
        <taxon>Prymnesiophyceae</taxon>
        <taxon>Isochrysidales</taxon>
        <taxon>Noelaerhabdaceae</taxon>
        <taxon>Emiliania</taxon>
    </lineage>
</organism>
<dbReference type="InterPro" id="IPR036770">
    <property type="entry name" value="Ankyrin_rpt-contain_sf"/>
</dbReference>
<dbReference type="Gene3D" id="1.25.40.20">
    <property type="entry name" value="Ankyrin repeat-containing domain"/>
    <property type="match status" value="2"/>
</dbReference>
<dbReference type="PaxDb" id="2903-EOD40936"/>
<dbReference type="InterPro" id="IPR050889">
    <property type="entry name" value="Dendritic_Spine_Reg/Scaffold"/>
</dbReference>
<sequence>MTGRWRGGSAGPLGIALQAGHSEDNQQVVRLLLEHVLRNPPADDRTGWPPAWAEYADGAAVQAERLRLAARAANDNASLSRAYRHGLTSASTAVQRLLELPGIDIDALEPIGGWSALAHAASQGDAPEVAFLLSKGARGSAEASARVRRGRDALAEAFRGGHNAVVELLLATPTCAPSEEEALAWRKLNTTGRWLGRAACLDSAEQVRKWLVFAESNKSPQERSEALEYRGSDRFTAMHFAARHGSIAVVALLLRASADPFAKDVYGKFPHHYARLYRHEAVLRLLPALSPEQEEQLTNDEERAIRAEQERWRRMAALEGLIWM</sequence>
<feature type="repeat" description="ANK" evidence="3">
    <location>
        <begin position="233"/>
        <end position="265"/>
    </location>
</feature>
<evidence type="ECO:0000313" key="5">
    <source>
        <dbReference type="Proteomes" id="UP000013827"/>
    </source>
</evidence>
<reference evidence="4" key="2">
    <citation type="submission" date="2024-10" db="UniProtKB">
        <authorList>
            <consortium name="EnsemblProtists"/>
        </authorList>
    </citation>
    <scope>IDENTIFICATION</scope>
</reference>
<dbReference type="PANTHER" id="PTHR24166:SF48">
    <property type="entry name" value="PROTEIN VAPYRIN"/>
    <property type="match status" value="1"/>
</dbReference>
<evidence type="ECO:0000256" key="3">
    <source>
        <dbReference type="PROSITE-ProRule" id="PRU00023"/>
    </source>
</evidence>
<evidence type="ECO:0008006" key="6">
    <source>
        <dbReference type="Google" id="ProtNLM"/>
    </source>
</evidence>
<dbReference type="PROSITE" id="PS50297">
    <property type="entry name" value="ANK_REP_REGION"/>
    <property type="match status" value="1"/>
</dbReference>
<keyword evidence="5" id="KW-1185">Reference proteome</keyword>
<evidence type="ECO:0000256" key="2">
    <source>
        <dbReference type="ARBA" id="ARBA00023043"/>
    </source>
</evidence>
<dbReference type="SUPFAM" id="SSF48403">
    <property type="entry name" value="Ankyrin repeat"/>
    <property type="match status" value="1"/>
</dbReference>
<name>A0A0D3KYV1_EMIH1</name>
<dbReference type="PROSITE" id="PS50088">
    <property type="entry name" value="ANK_REPEAT"/>
    <property type="match status" value="1"/>
</dbReference>
<dbReference type="KEGG" id="ehx:EMIHUDRAFT_250988"/>
<dbReference type="SMART" id="SM00248">
    <property type="entry name" value="ANK"/>
    <property type="match status" value="4"/>
</dbReference>
<accession>A0A0D3KYV1</accession>
<dbReference type="RefSeq" id="XP_005793365.1">
    <property type="nucleotide sequence ID" value="XM_005793308.1"/>
</dbReference>
<dbReference type="Proteomes" id="UP000013827">
    <property type="component" value="Unassembled WGS sequence"/>
</dbReference>
<dbReference type="EnsemblProtists" id="EOD40936">
    <property type="protein sequence ID" value="EOD40936"/>
    <property type="gene ID" value="EMIHUDRAFT_250988"/>
</dbReference>
<protein>
    <recommendedName>
        <fullName evidence="6">Ankyrin repeat domain-containing protein</fullName>
    </recommendedName>
</protein>
<reference evidence="5" key="1">
    <citation type="journal article" date="2013" name="Nature">
        <title>Pan genome of the phytoplankton Emiliania underpins its global distribution.</title>
        <authorList>
            <person name="Read B.A."/>
            <person name="Kegel J."/>
            <person name="Klute M.J."/>
            <person name="Kuo A."/>
            <person name="Lefebvre S.C."/>
            <person name="Maumus F."/>
            <person name="Mayer C."/>
            <person name="Miller J."/>
            <person name="Monier A."/>
            <person name="Salamov A."/>
            <person name="Young J."/>
            <person name="Aguilar M."/>
            <person name="Claverie J.M."/>
            <person name="Frickenhaus S."/>
            <person name="Gonzalez K."/>
            <person name="Herman E.K."/>
            <person name="Lin Y.C."/>
            <person name="Napier J."/>
            <person name="Ogata H."/>
            <person name="Sarno A.F."/>
            <person name="Shmutz J."/>
            <person name="Schroeder D."/>
            <person name="de Vargas C."/>
            <person name="Verret F."/>
            <person name="von Dassow P."/>
            <person name="Valentin K."/>
            <person name="Van de Peer Y."/>
            <person name="Wheeler G."/>
            <person name="Dacks J.B."/>
            <person name="Delwiche C.F."/>
            <person name="Dyhrman S.T."/>
            <person name="Glockner G."/>
            <person name="John U."/>
            <person name="Richards T."/>
            <person name="Worden A.Z."/>
            <person name="Zhang X."/>
            <person name="Grigoriev I.V."/>
            <person name="Allen A.E."/>
            <person name="Bidle K."/>
            <person name="Borodovsky M."/>
            <person name="Bowler C."/>
            <person name="Brownlee C."/>
            <person name="Cock J.M."/>
            <person name="Elias M."/>
            <person name="Gladyshev V.N."/>
            <person name="Groth M."/>
            <person name="Guda C."/>
            <person name="Hadaegh A."/>
            <person name="Iglesias-Rodriguez M.D."/>
            <person name="Jenkins J."/>
            <person name="Jones B.M."/>
            <person name="Lawson T."/>
            <person name="Leese F."/>
            <person name="Lindquist E."/>
            <person name="Lobanov A."/>
            <person name="Lomsadze A."/>
            <person name="Malik S.B."/>
            <person name="Marsh M.E."/>
            <person name="Mackinder L."/>
            <person name="Mock T."/>
            <person name="Mueller-Roeber B."/>
            <person name="Pagarete A."/>
            <person name="Parker M."/>
            <person name="Probert I."/>
            <person name="Quesneville H."/>
            <person name="Raines C."/>
            <person name="Rensing S.A."/>
            <person name="Riano-Pachon D.M."/>
            <person name="Richier S."/>
            <person name="Rokitta S."/>
            <person name="Shiraiwa Y."/>
            <person name="Soanes D.M."/>
            <person name="van der Giezen M."/>
            <person name="Wahlund T.M."/>
            <person name="Williams B."/>
            <person name="Wilson W."/>
            <person name="Wolfe G."/>
            <person name="Wurch L.L."/>
        </authorList>
    </citation>
    <scope>NUCLEOTIDE SEQUENCE</scope>
</reference>